<evidence type="ECO:0000256" key="3">
    <source>
        <dbReference type="ARBA" id="ARBA00012439"/>
    </source>
</evidence>
<evidence type="ECO:0000256" key="5">
    <source>
        <dbReference type="ARBA" id="ARBA00022679"/>
    </source>
</evidence>
<dbReference type="STRING" id="908809.ABG79_01318"/>
<dbReference type="EC" id="2.5.1.10" evidence="3"/>
<dbReference type="SFLD" id="SFLDS00005">
    <property type="entry name" value="Isoprenoid_Synthase_Type_I"/>
    <property type="match status" value="1"/>
</dbReference>
<dbReference type="InterPro" id="IPR053378">
    <property type="entry name" value="Prenyl_diphosphate_synthase"/>
</dbReference>
<evidence type="ECO:0000256" key="10">
    <source>
        <dbReference type="ARBA" id="ARBA00032873"/>
    </source>
</evidence>
<keyword evidence="6" id="KW-0479">Metal-binding</keyword>
<dbReference type="PANTHER" id="PTHR43281">
    <property type="entry name" value="FARNESYL DIPHOSPHATE SYNTHASE"/>
    <property type="match status" value="1"/>
</dbReference>
<dbReference type="PATRIC" id="fig|908809.3.peg.1327"/>
<dbReference type="GO" id="GO:0005737">
    <property type="term" value="C:cytoplasm"/>
    <property type="evidence" value="ECO:0007669"/>
    <property type="project" value="UniProtKB-ARBA"/>
</dbReference>
<dbReference type="EMBL" id="LKHP01000006">
    <property type="protein sequence ID" value="KRQ86827.1"/>
    <property type="molecule type" value="Genomic_DNA"/>
</dbReference>
<accession>A0A0R3JTJ7</accession>
<dbReference type="GO" id="GO:0004337">
    <property type="term" value="F:(2E,6E)-farnesyl diphosphate synthase activity"/>
    <property type="evidence" value="ECO:0007669"/>
    <property type="project" value="UniProtKB-EC"/>
</dbReference>
<dbReference type="PANTHER" id="PTHR43281:SF1">
    <property type="entry name" value="FARNESYL DIPHOSPHATE SYNTHASE"/>
    <property type="match status" value="1"/>
</dbReference>
<organism evidence="13 14">
    <name type="scientific">Caloramator mitchellensis</name>
    <dbReference type="NCBI Taxonomy" id="908809"/>
    <lineage>
        <taxon>Bacteria</taxon>
        <taxon>Bacillati</taxon>
        <taxon>Bacillota</taxon>
        <taxon>Clostridia</taxon>
        <taxon>Eubacteriales</taxon>
        <taxon>Clostridiaceae</taxon>
        <taxon>Caloramator</taxon>
    </lineage>
</organism>
<dbReference type="OrthoDB" id="9805316at2"/>
<dbReference type="CDD" id="cd00685">
    <property type="entry name" value="Trans_IPPS_HT"/>
    <property type="match status" value="1"/>
</dbReference>
<gene>
    <name evidence="13" type="ORF">ABG79_01318</name>
</gene>
<reference evidence="13 14" key="1">
    <citation type="submission" date="2015-09" db="EMBL/GenBank/DDBJ databases">
        <title>Draft genome sequence of a Caloramator mitchellensis, a moderate thermophile from the Great Artesian Basin of Australia.</title>
        <authorList>
            <person name="Patel B.K."/>
        </authorList>
    </citation>
    <scope>NUCLEOTIDE SEQUENCE [LARGE SCALE GENOMIC DNA]</scope>
    <source>
        <strain evidence="13 14">VF08</strain>
    </source>
</reference>
<keyword evidence="5 12" id="KW-0808">Transferase</keyword>
<dbReference type="Gene3D" id="1.10.600.10">
    <property type="entry name" value="Farnesyl Diphosphate Synthase"/>
    <property type="match status" value="1"/>
</dbReference>
<dbReference type="SFLD" id="SFLDG01017">
    <property type="entry name" value="Polyprenyl_Transferase_Like"/>
    <property type="match status" value="1"/>
</dbReference>
<proteinExistence type="inferred from homology"/>
<evidence type="ECO:0000313" key="14">
    <source>
        <dbReference type="Proteomes" id="UP000052015"/>
    </source>
</evidence>
<dbReference type="RefSeq" id="WP_057978361.1">
    <property type="nucleotide sequence ID" value="NZ_LKHP01000006.1"/>
</dbReference>
<comment type="caution">
    <text evidence="13">The sequence shown here is derived from an EMBL/GenBank/DDBJ whole genome shotgun (WGS) entry which is preliminary data.</text>
</comment>
<comment type="cofactor">
    <cofactor evidence="1">
        <name>Mg(2+)</name>
        <dbReference type="ChEBI" id="CHEBI:18420"/>
    </cofactor>
</comment>
<dbReference type="PROSITE" id="PS00444">
    <property type="entry name" value="POLYPRENYL_SYNTHASE_2"/>
    <property type="match status" value="1"/>
</dbReference>
<dbReference type="Proteomes" id="UP000052015">
    <property type="component" value="Unassembled WGS sequence"/>
</dbReference>
<dbReference type="NCBIfam" id="NF045485">
    <property type="entry name" value="FPPsyn"/>
    <property type="match status" value="1"/>
</dbReference>
<evidence type="ECO:0000256" key="8">
    <source>
        <dbReference type="ARBA" id="ARBA00023229"/>
    </source>
</evidence>
<evidence type="ECO:0000256" key="11">
    <source>
        <dbReference type="ARBA" id="ARBA00049399"/>
    </source>
</evidence>
<evidence type="ECO:0000256" key="1">
    <source>
        <dbReference type="ARBA" id="ARBA00001946"/>
    </source>
</evidence>
<dbReference type="Pfam" id="PF00348">
    <property type="entry name" value="polyprenyl_synt"/>
    <property type="match status" value="1"/>
</dbReference>
<sequence>MNFVESLKLKQDLVNNNLEKLMQISDAPKKIVEAMKYSLFAGGKRIRPVLSIAVCEALGGNAMELLDLACCIEMIHTYSLIHDDLPAMDNDDFRRGKPTNHKVYGEAIAILAGDALLNYAFEIALNAIKKNNYHKKYTDALIEISKSSGITGMIGGQVIDITSVGNEIDENLLFGMHYKKTGKLIEASCAIGAIIADRYEMLDNVKNYSYNLGIAFQIVDDILDVTGDKEKLGKSIGKDLKDNKPTFVTIFGLEKAKMLANKFSKDAADIALKIDESKFLYELTNYLLTRES</sequence>
<evidence type="ECO:0000256" key="4">
    <source>
        <dbReference type="ARBA" id="ARBA00015100"/>
    </source>
</evidence>
<dbReference type="GO" id="GO:0046872">
    <property type="term" value="F:metal ion binding"/>
    <property type="evidence" value="ECO:0007669"/>
    <property type="project" value="UniProtKB-KW"/>
</dbReference>
<evidence type="ECO:0000256" key="7">
    <source>
        <dbReference type="ARBA" id="ARBA00022842"/>
    </source>
</evidence>
<evidence type="ECO:0000313" key="13">
    <source>
        <dbReference type="EMBL" id="KRQ86827.1"/>
    </source>
</evidence>
<dbReference type="InterPro" id="IPR000092">
    <property type="entry name" value="Polyprenyl_synt"/>
</dbReference>
<keyword evidence="8" id="KW-0414">Isoprene biosynthesis</keyword>
<evidence type="ECO:0000256" key="12">
    <source>
        <dbReference type="RuleBase" id="RU004466"/>
    </source>
</evidence>
<dbReference type="FunFam" id="1.10.600.10:FF:000001">
    <property type="entry name" value="Geranylgeranyl diphosphate synthase"/>
    <property type="match status" value="1"/>
</dbReference>
<evidence type="ECO:0000256" key="6">
    <source>
        <dbReference type="ARBA" id="ARBA00022723"/>
    </source>
</evidence>
<comment type="similarity">
    <text evidence="2 12">Belongs to the FPP/GGPP synthase family.</text>
</comment>
<dbReference type="AlphaFoldDB" id="A0A0R3JTJ7"/>
<comment type="catalytic activity">
    <reaction evidence="11">
        <text>isopentenyl diphosphate + (2E)-geranyl diphosphate = (2E,6E)-farnesyl diphosphate + diphosphate</text>
        <dbReference type="Rhea" id="RHEA:19361"/>
        <dbReference type="ChEBI" id="CHEBI:33019"/>
        <dbReference type="ChEBI" id="CHEBI:58057"/>
        <dbReference type="ChEBI" id="CHEBI:128769"/>
        <dbReference type="ChEBI" id="CHEBI:175763"/>
        <dbReference type="EC" id="2.5.1.10"/>
    </reaction>
</comment>
<keyword evidence="7" id="KW-0460">Magnesium</keyword>
<evidence type="ECO:0000256" key="2">
    <source>
        <dbReference type="ARBA" id="ARBA00006706"/>
    </source>
</evidence>
<evidence type="ECO:0000256" key="9">
    <source>
        <dbReference type="ARBA" id="ARBA00032380"/>
    </source>
</evidence>
<name>A0A0R3JTJ7_CALMK</name>
<keyword evidence="14" id="KW-1185">Reference proteome</keyword>
<dbReference type="InterPro" id="IPR033749">
    <property type="entry name" value="Polyprenyl_synt_CS"/>
</dbReference>
<protein>
    <recommendedName>
        <fullName evidence="4">Farnesyl diphosphate synthase</fullName>
        <ecNumber evidence="3">2.5.1.10</ecNumber>
    </recommendedName>
    <alternativeName>
        <fullName evidence="10">(2E,6E)-farnesyl diphosphate synthase</fullName>
    </alternativeName>
    <alternativeName>
        <fullName evidence="9">Geranyltranstransferase</fullName>
    </alternativeName>
</protein>
<dbReference type="InterPro" id="IPR008949">
    <property type="entry name" value="Isoprenoid_synthase_dom_sf"/>
</dbReference>
<dbReference type="SUPFAM" id="SSF48576">
    <property type="entry name" value="Terpenoid synthases"/>
    <property type="match status" value="1"/>
</dbReference>
<dbReference type="GO" id="GO:0016114">
    <property type="term" value="P:terpenoid biosynthetic process"/>
    <property type="evidence" value="ECO:0007669"/>
    <property type="project" value="UniProtKB-ARBA"/>
</dbReference>
<dbReference type="PROSITE" id="PS00723">
    <property type="entry name" value="POLYPRENYL_SYNTHASE_1"/>
    <property type="match status" value="1"/>
</dbReference>